<proteinExistence type="predicted"/>
<protein>
    <submittedName>
        <fullName evidence="2">Uncharacterized protein</fullName>
    </submittedName>
</protein>
<dbReference type="AlphaFoldDB" id="U6KIA1"/>
<dbReference type="VEuPathDB" id="ToxoDB:EMH_0088690"/>
<keyword evidence="3" id="KW-1185">Reference proteome</keyword>
<dbReference type="Proteomes" id="UP000030744">
    <property type="component" value="Unassembled WGS sequence"/>
</dbReference>
<organism evidence="2 3">
    <name type="scientific">Eimeria mitis</name>
    <dbReference type="NCBI Taxonomy" id="44415"/>
    <lineage>
        <taxon>Eukaryota</taxon>
        <taxon>Sar</taxon>
        <taxon>Alveolata</taxon>
        <taxon>Apicomplexa</taxon>
        <taxon>Conoidasida</taxon>
        <taxon>Coccidia</taxon>
        <taxon>Eucoccidiorida</taxon>
        <taxon>Eimeriorina</taxon>
        <taxon>Eimeriidae</taxon>
        <taxon>Eimeria</taxon>
    </lineage>
</organism>
<dbReference type="RefSeq" id="XP_037878804.1">
    <property type="nucleotide sequence ID" value="XM_038022950.1"/>
</dbReference>
<evidence type="ECO:0000313" key="2">
    <source>
        <dbReference type="EMBL" id="CDJ36516.1"/>
    </source>
</evidence>
<feature type="compositionally biased region" description="Basic and acidic residues" evidence="1">
    <location>
        <begin position="113"/>
        <end position="144"/>
    </location>
</feature>
<evidence type="ECO:0000313" key="3">
    <source>
        <dbReference type="Proteomes" id="UP000030744"/>
    </source>
</evidence>
<reference evidence="2" key="2">
    <citation type="submission" date="2013-10" db="EMBL/GenBank/DDBJ databases">
        <authorList>
            <person name="Aslett M."/>
        </authorList>
    </citation>
    <scope>NUCLEOTIDE SEQUENCE [LARGE SCALE GENOMIC DNA]</scope>
    <source>
        <strain evidence="2">Houghton</strain>
    </source>
</reference>
<dbReference type="GeneID" id="60404481"/>
<feature type="compositionally biased region" description="Gly residues" evidence="1">
    <location>
        <begin position="83"/>
        <end position="96"/>
    </location>
</feature>
<name>U6KIA1_9EIME</name>
<feature type="region of interest" description="Disordered" evidence="1">
    <location>
        <begin position="62"/>
        <end position="144"/>
    </location>
</feature>
<dbReference type="OrthoDB" id="10254665at2759"/>
<gene>
    <name evidence="2" type="ORF">EMH_0088690</name>
</gene>
<accession>U6KIA1</accession>
<evidence type="ECO:0000256" key="1">
    <source>
        <dbReference type="SAM" id="MobiDB-lite"/>
    </source>
</evidence>
<sequence>MSPLQQKATSGSMEEKGRVFRLLESGAVGDKGLRDLSLPDSLFSRIADINITHLLQVLQERHEGTVPNGGAGAPGGPLQAEGPPGGGPLQGEGAPVGGPQKAEGAPGGPPQTPEERSERMQQEHQEKLRAAAMRAVEEIERGGG</sequence>
<reference evidence="2" key="1">
    <citation type="submission" date="2013-10" db="EMBL/GenBank/DDBJ databases">
        <title>Genomic analysis of the causative agents of coccidiosis in chickens.</title>
        <authorList>
            <person name="Reid A.J."/>
            <person name="Blake D."/>
            <person name="Billington K."/>
            <person name="Browne H."/>
            <person name="Dunn M."/>
            <person name="Hung S."/>
            <person name="Kawahara F."/>
            <person name="Miranda-Saavedra D."/>
            <person name="Mourier T."/>
            <person name="Nagra H."/>
            <person name="Otto T.D."/>
            <person name="Rawlings N."/>
            <person name="Sanchez A."/>
            <person name="Sanders M."/>
            <person name="Subramaniam C."/>
            <person name="Tay Y."/>
            <person name="Dear P."/>
            <person name="Doerig C."/>
            <person name="Gruber A."/>
            <person name="Parkinson J."/>
            <person name="Shirley M."/>
            <person name="Wan K.L."/>
            <person name="Berriman M."/>
            <person name="Tomley F."/>
            <person name="Pain A."/>
        </authorList>
    </citation>
    <scope>NUCLEOTIDE SEQUENCE [LARGE SCALE GENOMIC DNA]</scope>
    <source>
        <strain evidence="2">Houghton</strain>
    </source>
</reference>
<dbReference type="EMBL" id="HG736153">
    <property type="protein sequence ID" value="CDJ36516.1"/>
    <property type="molecule type" value="Genomic_DNA"/>
</dbReference>